<evidence type="ECO:0000313" key="5">
    <source>
        <dbReference type="Proteomes" id="UP000003316"/>
    </source>
</evidence>
<feature type="compositionally biased region" description="Basic and acidic residues" evidence="1">
    <location>
        <begin position="1"/>
        <end position="11"/>
    </location>
</feature>
<dbReference type="AlphaFoldDB" id="E1LRD4"/>
<dbReference type="CDD" id="cd12797">
    <property type="entry name" value="M23_peptidase"/>
    <property type="match status" value="1"/>
</dbReference>
<dbReference type="Proteomes" id="UP000003316">
    <property type="component" value="Unassembled WGS sequence"/>
</dbReference>
<evidence type="ECO:0000256" key="1">
    <source>
        <dbReference type="SAM" id="MobiDB-lite"/>
    </source>
</evidence>
<dbReference type="InterPro" id="IPR038765">
    <property type="entry name" value="Papain-like_cys_pep_sf"/>
</dbReference>
<dbReference type="RefSeq" id="WP_000463017.1">
    <property type="nucleotide sequence ID" value="NZ_AEDV01000027.1"/>
</dbReference>
<dbReference type="EMBL" id="AEDV01000027">
    <property type="protein sequence ID" value="EFO00957.1"/>
    <property type="molecule type" value="Genomic_DNA"/>
</dbReference>
<dbReference type="InterPro" id="IPR011055">
    <property type="entry name" value="Dup_hybrid_motif"/>
</dbReference>
<keyword evidence="2" id="KW-0472">Membrane</keyword>
<dbReference type="eggNOG" id="COG3942">
    <property type="taxonomic scope" value="Bacteria"/>
</dbReference>
<dbReference type="InterPro" id="IPR007921">
    <property type="entry name" value="CHAP_dom"/>
</dbReference>
<accession>E1LRD4</accession>
<evidence type="ECO:0000256" key="2">
    <source>
        <dbReference type="SAM" id="Phobius"/>
    </source>
</evidence>
<protein>
    <submittedName>
        <fullName evidence="4">Immunogenic secreted protein</fullName>
    </submittedName>
</protein>
<comment type="caution">
    <text evidence="4">The sequence shown here is derived from an EMBL/GenBank/DDBJ whole genome shotgun (WGS) entry which is preliminary data.</text>
</comment>
<dbReference type="Gene3D" id="1.10.530.10">
    <property type="match status" value="1"/>
</dbReference>
<dbReference type="SUPFAM" id="SSF51261">
    <property type="entry name" value="Duplicated hybrid motif"/>
    <property type="match status" value="1"/>
</dbReference>
<organism evidence="4 5">
    <name type="scientific">Streptococcus mitis SK597</name>
    <dbReference type="NCBI Taxonomy" id="585204"/>
    <lineage>
        <taxon>Bacteria</taxon>
        <taxon>Bacillati</taxon>
        <taxon>Bacillota</taxon>
        <taxon>Bacilli</taxon>
        <taxon>Lactobacillales</taxon>
        <taxon>Streptococcaceae</taxon>
        <taxon>Streptococcus</taxon>
        <taxon>Streptococcus mitis group</taxon>
    </lineage>
</organism>
<dbReference type="PROSITE" id="PS50911">
    <property type="entry name" value="CHAP"/>
    <property type="match status" value="1"/>
</dbReference>
<name>E1LRD4_STRMT</name>
<dbReference type="Gene3D" id="3.90.1720.10">
    <property type="entry name" value="endopeptidase domain like (from Nostoc punctiforme)"/>
    <property type="match status" value="1"/>
</dbReference>
<dbReference type="InterPro" id="IPR041219">
    <property type="entry name" value="Phage_lysozyme2"/>
</dbReference>
<proteinExistence type="predicted"/>
<feature type="domain" description="Peptidase C51" evidence="3">
    <location>
        <begin position="744"/>
        <end position="875"/>
    </location>
</feature>
<dbReference type="Gene3D" id="2.70.70.10">
    <property type="entry name" value="Glucose Permease (Domain IIA)"/>
    <property type="match status" value="1"/>
</dbReference>
<gene>
    <name evidence="4" type="ORF">SMSK597_0532</name>
</gene>
<keyword evidence="2" id="KW-1133">Transmembrane helix</keyword>
<keyword evidence="2" id="KW-0812">Transmembrane</keyword>
<feature type="region of interest" description="Disordered" evidence="1">
    <location>
        <begin position="1"/>
        <end position="34"/>
    </location>
</feature>
<feature type="transmembrane region" description="Helical" evidence="2">
    <location>
        <begin position="237"/>
        <end position="259"/>
    </location>
</feature>
<sequence>MFESDPKQLKQERKRRIKEGSYLNNKKTPKEARLDSRVAFKEAKKNYRLANKDYKLHKGPQATARGLFFKQQRDRAKLEKQIATTLYKRAKKADDSYIPNRLKKRAKQSARMNARHDVEKIVRDNEILGDWVQARQNIRQFKYQVNASKKALNAVGKLSKYSINHSYGQLNKSYNFIRGRGYTRTPREFSWEGKLSKKMKQARKRLARSKFGKVSRGTGKVLKVATKPLRSILSNPLAVKSYFLMFLIFAVLGIFMAVFGGSGPVQQNEFDLNKSWLQISKRDREKSNDKVDYWTNIDDMIFFMNFRYGSEWKPESNWNEGTGGEWAGTLGFNHYSDALNDLWNHLNDDPHNLKKMVDLYGSSSDLKWAKLSDSELEEYKELEELTKEVGRYPSYQELANPFYQEDDPSYQAPLVILKRFGYTSKSEIYEKTQLKASTGQAIRAPLEGKVSVTDDTTVSIKTDKAIFTYEDVGNIRVSDGVQVKAGDEVGKVTSNGYQVIQYQKLEEKETKDKKEKWTSVNPGFYFQSVTYNQTTSVITTLDGDLGQKSRAIKDYLKQKVPELTDNGLAAMLGNFATESNINPKRAEGDYLSPPVGADSSSSWDDESWLAIGGPAIYNGRYPNILRRGLGLGQWTDTADGSTRHTLLLNYAKSKNKKWYDLELQLEFMLEGDTPYYITGLTSILTSTEDVETLTERFLVNWEGNSGDKVLERQNNAKQIHAFLTQQVRGGGELASSWNFPAEYQSKVEHPPTQASMTTQQGSGYPVGQCTWYAYNRLVELGTITDLSGSYGYLGNGQDWVTSLVAKGWRYSTSPTKGAVVSVLGGFGGAPGEYGHVAIVEAVNPDGSFLVSECNIQGVQDKVHFRVLYPAYYYTFATPN</sequence>
<dbReference type="Pfam" id="PF05257">
    <property type="entry name" value="CHAP"/>
    <property type="match status" value="1"/>
</dbReference>
<dbReference type="Pfam" id="PF18013">
    <property type="entry name" value="Phage_lysozyme2"/>
    <property type="match status" value="1"/>
</dbReference>
<reference evidence="4 5" key="1">
    <citation type="submission" date="2010-09" db="EMBL/GenBank/DDBJ databases">
        <authorList>
            <person name="Daugherty S.C."/>
            <person name="Tallon L.J."/>
            <person name="Jones K.M."/>
            <person name="Liu X."/>
            <person name="Kilian M."/>
            <person name="Tettelin H."/>
        </authorList>
    </citation>
    <scope>NUCLEOTIDE SEQUENCE [LARGE SCALE GENOMIC DNA]</scope>
    <source>
        <strain evidence="4 5">SK597</strain>
    </source>
</reference>
<dbReference type="SUPFAM" id="SSF54001">
    <property type="entry name" value="Cysteine proteinases"/>
    <property type="match status" value="1"/>
</dbReference>
<evidence type="ECO:0000313" key="4">
    <source>
        <dbReference type="EMBL" id="EFO00957.1"/>
    </source>
</evidence>
<evidence type="ECO:0000259" key="3">
    <source>
        <dbReference type="PROSITE" id="PS50911"/>
    </source>
</evidence>